<name>A0AAN8GSB0_9TELE</name>
<keyword evidence="3" id="KW-0732">Signal</keyword>
<dbReference type="InterPro" id="IPR036116">
    <property type="entry name" value="FN3_sf"/>
</dbReference>
<dbReference type="InterPro" id="IPR013783">
    <property type="entry name" value="Ig-like_fold"/>
</dbReference>
<evidence type="ECO:0000256" key="2">
    <source>
        <dbReference type="ARBA" id="ARBA00022692"/>
    </source>
</evidence>
<protein>
    <recommendedName>
        <fullName evidence="10">Fibronectin type-III domain-containing protein</fullName>
    </recommendedName>
</protein>
<keyword evidence="2 9" id="KW-0812">Transmembrane</keyword>
<evidence type="ECO:0000256" key="3">
    <source>
        <dbReference type="ARBA" id="ARBA00022729"/>
    </source>
</evidence>
<dbReference type="InterPro" id="IPR050449">
    <property type="entry name" value="Ephrin_rcpt_TKs"/>
</dbReference>
<keyword evidence="7 9" id="KW-0472">Membrane</keyword>
<evidence type="ECO:0000256" key="8">
    <source>
        <dbReference type="ARBA" id="ARBA00023170"/>
    </source>
</evidence>
<comment type="caution">
    <text evidence="11">The sequence shown here is derived from an EMBL/GenBank/DDBJ whole genome shotgun (WGS) entry which is preliminary data.</text>
</comment>
<dbReference type="Pfam" id="PF00041">
    <property type="entry name" value="fn3"/>
    <property type="match status" value="1"/>
</dbReference>
<evidence type="ECO:0000256" key="9">
    <source>
        <dbReference type="SAM" id="Phobius"/>
    </source>
</evidence>
<dbReference type="Gene3D" id="2.60.40.1770">
    <property type="entry name" value="ephrin a2 ectodomain"/>
    <property type="match status" value="1"/>
</dbReference>
<evidence type="ECO:0000256" key="1">
    <source>
        <dbReference type="ARBA" id="ARBA00004167"/>
    </source>
</evidence>
<evidence type="ECO:0000256" key="5">
    <source>
        <dbReference type="ARBA" id="ARBA00022840"/>
    </source>
</evidence>
<keyword evidence="6 9" id="KW-1133">Transmembrane helix</keyword>
<keyword evidence="12" id="KW-1185">Reference proteome</keyword>
<dbReference type="SUPFAM" id="SSF49265">
    <property type="entry name" value="Fibronectin type III"/>
    <property type="match status" value="1"/>
</dbReference>
<dbReference type="GO" id="GO:0007411">
    <property type="term" value="P:axon guidance"/>
    <property type="evidence" value="ECO:0007669"/>
    <property type="project" value="TreeGrafter"/>
</dbReference>
<dbReference type="PROSITE" id="PS50853">
    <property type="entry name" value="FN3"/>
    <property type="match status" value="1"/>
</dbReference>
<dbReference type="Proteomes" id="UP001335648">
    <property type="component" value="Unassembled WGS sequence"/>
</dbReference>
<evidence type="ECO:0000256" key="4">
    <source>
        <dbReference type="ARBA" id="ARBA00022741"/>
    </source>
</evidence>
<evidence type="ECO:0000256" key="7">
    <source>
        <dbReference type="ARBA" id="ARBA00023136"/>
    </source>
</evidence>
<dbReference type="GO" id="GO:0005886">
    <property type="term" value="C:plasma membrane"/>
    <property type="evidence" value="ECO:0007669"/>
    <property type="project" value="TreeGrafter"/>
</dbReference>
<reference evidence="11 12" key="1">
    <citation type="journal article" date="2023" name="Mol. Biol. Evol.">
        <title>Genomics of Secondarily Temperate Adaptation in the Only Non-Antarctic Icefish.</title>
        <authorList>
            <person name="Rivera-Colon A.G."/>
            <person name="Rayamajhi N."/>
            <person name="Minhas B.F."/>
            <person name="Madrigal G."/>
            <person name="Bilyk K.T."/>
            <person name="Yoon V."/>
            <person name="Hune M."/>
            <person name="Gregory S."/>
            <person name="Cheng C.H.C."/>
            <person name="Catchen J.M."/>
        </authorList>
    </citation>
    <scope>NUCLEOTIDE SEQUENCE [LARGE SCALE GENOMIC DNA]</scope>
    <source>
        <strain evidence="11">JC2023a</strain>
    </source>
</reference>
<dbReference type="GO" id="GO:0030425">
    <property type="term" value="C:dendrite"/>
    <property type="evidence" value="ECO:0007669"/>
    <property type="project" value="TreeGrafter"/>
</dbReference>
<evidence type="ECO:0000259" key="10">
    <source>
        <dbReference type="PROSITE" id="PS50853"/>
    </source>
</evidence>
<dbReference type="Gene3D" id="2.60.40.10">
    <property type="entry name" value="Immunoglobulins"/>
    <property type="match status" value="1"/>
</dbReference>
<dbReference type="Gene3D" id="2.10.50.10">
    <property type="entry name" value="Tumor Necrosis Factor Receptor, subunit A, domain 2"/>
    <property type="match status" value="1"/>
</dbReference>
<keyword evidence="4" id="KW-0547">Nucleotide-binding</keyword>
<dbReference type="AlphaFoldDB" id="A0AAN8GSB0"/>
<dbReference type="Pfam" id="PF25599">
    <property type="entry name" value="Ephrin_CRD"/>
    <property type="match status" value="1"/>
</dbReference>
<feature type="domain" description="Fibronectin type-III" evidence="10">
    <location>
        <begin position="79"/>
        <end position="167"/>
    </location>
</feature>
<dbReference type="GO" id="GO:0005005">
    <property type="term" value="F:transmembrane-ephrin receptor activity"/>
    <property type="evidence" value="ECO:0007669"/>
    <property type="project" value="TreeGrafter"/>
</dbReference>
<accession>A0AAN8GSB0</accession>
<gene>
    <name evidence="11" type="ORF">CesoFtcFv8_015643</name>
</gene>
<organism evidence="11 12">
    <name type="scientific">Champsocephalus esox</name>
    <name type="common">pike icefish</name>
    <dbReference type="NCBI Taxonomy" id="159716"/>
    <lineage>
        <taxon>Eukaryota</taxon>
        <taxon>Metazoa</taxon>
        <taxon>Chordata</taxon>
        <taxon>Craniata</taxon>
        <taxon>Vertebrata</taxon>
        <taxon>Euteleostomi</taxon>
        <taxon>Actinopterygii</taxon>
        <taxon>Neopterygii</taxon>
        <taxon>Teleostei</taxon>
        <taxon>Neoteleostei</taxon>
        <taxon>Acanthomorphata</taxon>
        <taxon>Eupercaria</taxon>
        <taxon>Perciformes</taxon>
        <taxon>Notothenioidei</taxon>
        <taxon>Channichthyidae</taxon>
        <taxon>Champsocephalus</taxon>
    </lineage>
</organism>
<dbReference type="PANTHER" id="PTHR46877">
    <property type="entry name" value="EPH RECEPTOR A5"/>
    <property type="match status" value="1"/>
</dbReference>
<dbReference type="EMBL" id="JAULUE010002057">
    <property type="protein sequence ID" value="KAK5889656.1"/>
    <property type="molecule type" value="Genomic_DNA"/>
</dbReference>
<feature type="transmembrane region" description="Helical" evidence="9">
    <location>
        <begin position="172"/>
        <end position="196"/>
    </location>
</feature>
<evidence type="ECO:0000313" key="12">
    <source>
        <dbReference type="Proteomes" id="UP001335648"/>
    </source>
</evidence>
<dbReference type="PRINTS" id="PR00014">
    <property type="entry name" value="FNTYPEIII"/>
</dbReference>
<sequence>MPPGEQARPPSMLCGEDGQWVGQPVSSCSCRPGYETGGSDVHCRACPSVQFKAGSGPGGCSPCPANSNTLIPGSAYCLCHHGLRRAAASESSLTVEWNQNQSPVLDYQLRYSLQEGSQWQYLSSSSSSVVLSDLQRGGRYFLQVRARNSAGFGPFSAAKAFSTTTQGGAQPVVTGVLVAMGILLLIAMVTVTVICYR</sequence>
<evidence type="ECO:0000256" key="6">
    <source>
        <dbReference type="ARBA" id="ARBA00022989"/>
    </source>
</evidence>
<dbReference type="PANTHER" id="PTHR46877:SF15">
    <property type="entry name" value="EPHRIN TYPE-B RECEPTOR 6"/>
    <property type="match status" value="1"/>
</dbReference>
<keyword evidence="5" id="KW-0067">ATP-binding</keyword>
<dbReference type="InterPro" id="IPR003961">
    <property type="entry name" value="FN3_dom"/>
</dbReference>
<comment type="subcellular location">
    <subcellularLocation>
        <location evidence="1">Membrane</location>
        <topology evidence="1">Single-pass membrane protein</topology>
    </subcellularLocation>
</comment>
<dbReference type="CDD" id="cd00063">
    <property type="entry name" value="FN3"/>
    <property type="match status" value="1"/>
</dbReference>
<keyword evidence="8" id="KW-0675">Receptor</keyword>
<dbReference type="GO" id="GO:0005524">
    <property type="term" value="F:ATP binding"/>
    <property type="evidence" value="ECO:0007669"/>
    <property type="project" value="UniProtKB-KW"/>
</dbReference>
<evidence type="ECO:0000313" key="11">
    <source>
        <dbReference type="EMBL" id="KAK5889656.1"/>
    </source>
</evidence>
<dbReference type="SMART" id="SM00060">
    <property type="entry name" value="FN3"/>
    <property type="match status" value="1"/>
</dbReference>
<proteinExistence type="predicted"/>